<dbReference type="InterPro" id="IPR008928">
    <property type="entry name" value="6-hairpin_glycosidase_sf"/>
</dbReference>
<reference evidence="13 14" key="1">
    <citation type="submission" date="2007-06" db="EMBL/GenBank/DDBJ databases">
        <title>The Genome Sequence of Coccidioides posadasii RMSCC_3488.</title>
        <authorList>
            <consortium name="Coccidioides Genome Resources Consortium"/>
            <consortium name="The Broad Institute Genome Sequencing Platform"/>
            <person name="Henn M.R."/>
            <person name="Sykes S."/>
            <person name="Young S."/>
            <person name="Jaffe D."/>
            <person name="Berlin A."/>
            <person name="Alvarez P."/>
            <person name="Butler J."/>
            <person name="Gnerre S."/>
            <person name="Grabherr M."/>
            <person name="Mauceli E."/>
            <person name="Brockman W."/>
            <person name="Kodira C."/>
            <person name="Alvarado L."/>
            <person name="Zeng Q."/>
            <person name="Crawford M."/>
            <person name="Antoine C."/>
            <person name="Devon K."/>
            <person name="Galgiani J."/>
            <person name="Orsborn K."/>
            <person name="Lewis M.L."/>
            <person name="Nusbaum C."/>
            <person name="Galagan J."/>
            <person name="Birren B."/>
        </authorList>
    </citation>
    <scope>NUCLEOTIDE SEQUENCE [LARGE SCALE GENOMIC DNA]</scope>
    <source>
        <strain evidence="13 14">RMSCC 3488</strain>
    </source>
</reference>
<dbReference type="EC" id="3.2.1.101" evidence="4 10"/>
<proteinExistence type="inferred from homology"/>
<evidence type="ECO:0000256" key="8">
    <source>
        <dbReference type="ARBA" id="ARBA00023180"/>
    </source>
</evidence>
<name>A0A0J6FGI7_COCPO</name>
<evidence type="ECO:0000256" key="9">
    <source>
        <dbReference type="ARBA" id="ARBA00023295"/>
    </source>
</evidence>
<dbReference type="Gene3D" id="1.50.10.20">
    <property type="match status" value="1"/>
</dbReference>
<dbReference type="PIRSF" id="PIRSF016302">
    <property type="entry name" value="Man_a_manosd"/>
    <property type="match status" value="1"/>
</dbReference>
<dbReference type="FunFam" id="1.50.10.20:FF:000006">
    <property type="entry name" value="Mannan endo-1,6-alpha-mannosidase"/>
    <property type="match status" value="1"/>
</dbReference>
<keyword evidence="12" id="KW-0812">Transmembrane</keyword>
<comment type="similarity">
    <text evidence="3 10">Belongs to the glycosyl hydrolase 76 family.</text>
</comment>
<comment type="subcellular location">
    <subcellularLocation>
        <location evidence="2">Endomembrane system</location>
    </subcellularLocation>
</comment>
<dbReference type="GO" id="GO:0012505">
    <property type="term" value="C:endomembrane system"/>
    <property type="evidence" value="ECO:0007669"/>
    <property type="project" value="UniProtKB-SubCell"/>
</dbReference>
<accession>A0A0J6FGI7</accession>
<evidence type="ECO:0000256" key="1">
    <source>
        <dbReference type="ARBA" id="ARBA00001452"/>
    </source>
</evidence>
<evidence type="ECO:0000313" key="13">
    <source>
        <dbReference type="EMBL" id="KMM68475.1"/>
    </source>
</evidence>
<evidence type="ECO:0000256" key="7">
    <source>
        <dbReference type="ARBA" id="ARBA00023136"/>
    </source>
</evidence>
<keyword evidence="7 12" id="KW-0472">Membrane</keyword>
<evidence type="ECO:0000256" key="5">
    <source>
        <dbReference type="ARBA" id="ARBA00022729"/>
    </source>
</evidence>
<evidence type="ECO:0000256" key="10">
    <source>
        <dbReference type="PIRNR" id="PIRNR016302"/>
    </source>
</evidence>
<reference evidence="14" key="2">
    <citation type="journal article" date="2009" name="Genome Res.">
        <title>Comparative genomic analyses of the human fungal pathogens Coccidioides and their relatives.</title>
        <authorList>
            <person name="Sharpton T.J."/>
            <person name="Stajich J.E."/>
            <person name="Rounsley S.D."/>
            <person name="Gardner M.J."/>
            <person name="Wortman J.R."/>
            <person name="Jordar V.S."/>
            <person name="Maiti R."/>
            <person name="Kodira C.D."/>
            <person name="Neafsey D.E."/>
            <person name="Zeng Q."/>
            <person name="Hung C.-Y."/>
            <person name="McMahan C."/>
            <person name="Muszewska A."/>
            <person name="Grynberg M."/>
            <person name="Mandel M.A."/>
            <person name="Kellner E.M."/>
            <person name="Barker B.M."/>
            <person name="Galgiani J.N."/>
            <person name="Orbach M.J."/>
            <person name="Kirkland T.N."/>
            <person name="Cole G.T."/>
            <person name="Henn M.R."/>
            <person name="Birren B.W."/>
            <person name="Taylor J.W."/>
        </authorList>
    </citation>
    <scope>NUCLEOTIDE SEQUENCE [LARGE SCALE GENOMIC DNA]</scope>
    <source>
        <strain evidence="14">RMSCC 3488</strain>
    </source>
</reference>
<dbReference type="GO" id="GO:0008496">
    <property type="term" value="F:mannan endo-1,6-alpha-mannosidase activity"/>
    <property type="evidence" value="ECO:0007669"/>
    <property type="project" value="UniProtKB-UniRule"/>
</dbReference>
<sequence length="497" mass="53869">MPFKSACTGSRGWLIPSTMRAAQTSALGAWSTSAELCCVLPALPSTSLQDEAVFLVIILRMDDSIAAGSHLNLDDHESIKLAAKTAATGVTSFYTGHHPGGIPGTLPLPYYWWEAGAMFGALIDYWFYTGDDTWNEMTTTALLHQASSTKNFMPLNQTSTLGNDDQAFWGLAALAAAERNFPNPPAHEPQWLALAQGVFNSQAARWNTATCGGGLNWQIFQFNRGFNYKNSISNGCFFNIAARLARYTGNDTYAEWAVRTWDWTKGVGLLTGDYQFFDGSDEKLNCSEVNRIQWTYNAGVYLLGAASMYNYTDGEQIWRERVQGIIDGLRPFFPEQADIMVESSCEPHDNCLTDQRSFKAFLSRWMAETTQLAPFTRELIMPKLRASAMAAAKACTGGNDGKSCGLKWSTGGFDGSVGIGEQMAALEVIQSNLIGSVDPPVTEKNGGTSKGNPGAGVSTGDAIGMQRGIKTADKAGAWITTMILIGVILGGFYFSVS</sequence>
<evidence type="ECO:0000256" key="4">
    <source>
        <dbReference type="ARBA" id="ARBA00012350"/>
    </source>
</evidence>
<keyword evidence="6 10" id="KW-0378">Hydrolase</keyword>
<dbReference type="InterPro" id="IPR014480">
    <property type="entry name" value="Mannan-1_6-alpha_mannosidase"/>
</dbReference>
<comment type="catalytic activity">
    <reaction evidence="1 10">
        <text>Random hydrolysis of (1-&gt;6)-alpha-D-mannosidic linkages in unbranched (1-&gt;6)-mannans.</text>
        <dbReference type="EC" id="3.2.1.101"/>
    </reaction>
</comment>
<dbReference type="VEuPathDB" id="FungiDB:CPAG_04802"/>
<dbReference type="GO" id="GO:0009272">
    <property type="term" value="P:fungal-type cell wall biogenesis"/>
    <property type="evidence" value="ECO:0007669"/>
    <property type="project" value="TreeGrafter"/>
</dbReference>
<dbReference type="EMBL" id="DS268111">
    <property type="protein sequence ID" value="KMM68475.1"/>
    <property type="molecule type" value="Genomic_DNA"/>
</dbReference>
<dbReference type="SUPFAM" id="SSF48208">
    <property type="entry name" value="Six-hairpin glycosidases"/>
    <property type="match status" value="1"/>
</dbReference>
<evidence type="ECO:0000256" key="11">
    <source>
        <dbReference type="SAM" id="MobiDB-lite"/>
    </source>
</evidence>
<evidence type="ECO:0000256" key="2">
    <source>
        <dbReference type="ARBA" id="ARBA00004308"/>
    </source>
</evidence>
<evidence type="ECO:0000256" key="6">
    <source>
        <dbReference type="ARBA" id="ARBA00022801"/>
    </source>
</evidence>
<dbReference type="PANTHER" id="PTHR12145">
    <property type="entry name" value="MANNAN ENDO-1,6-ALPHA-MANNOSIDASE DCW1"/>
    <property type="match status" value="1"/>
</dbReference>
<dbReference type="Pfam" id="PF03663">
    <property type="entry name" value="Glyco_hydro_76"/>
    <property type="match status" value="1"/>
</dbReference>
<evidence type="ECO:0000313" key="14">
    <source>
        <dbReference type="Proteomes" id="UP000054567"/>
    </source>
</evidence>
<organism evidence="13 14">
    <name type="scientific">Coccidioides posadasii RMSCC 3488</name>
    <dbReference type="NCBI Taxonomy" id="454284"/>
    <lineage>
        <taxon>Eukaryota</taxon>
        <taxon>Fungi</taxon>
        <taxon>Dikarya</taxon>
        <taxon>Ascomycota</taxon>
        <taxon>Pezizomycotina</taxon>
        <taxon>Eurotiomycetes</taxon>
        <taxon>Eurotiomycetidae</taxon>
        <taxon>Onygenales</taxon>
        <taxon>Onygenaceae</taxon>
        <taxon>Coccidioides</taxon>
    </lineage>
</organism>
<dbReference type="AlphaFoldDB" id="A0A0J6FGI7"/>
<dbReference type="OrthoDB" id="4187847at2759"/>
<dbReference type="Proteomes" id="UP000054567">
    <property type="component" value="Unassembled WGS sequence"/>
</dbReference>
<keyword evidence="8" id="KW-0325">Glycoprotein</keyword>
<dbReference type="PANTHER" id="PTHR12145:SF36">
    <property type="entry name" value="MANNAN ENDO-1,6-ALPHA-MANNOSIDASE DCW1"/>
    <property type="match status" value="1"/>
</dbReference>
<dbReference type="GO" id="GO:0016052">
    <property type="term" value="P:carbohydrate catabolic process"/>
    <property type="evidence" value="ECO:0007669"/>
    <property type="project" value="InterPro"/>
</dbReference>
<keyword evidence="9 10" id="KW-0326">Glycosidase</keyword>
<gene>
    <name evidence="13" type="ORF">CPAG_04802</name>
</gene>
<evidence type="ECO:0000256" key="3">
    <source>
        <dbReference type="ARBA" id="ARBA00009699"/>
    </source>
</evidence>
<feature type="region of interest" description="Disordered" evidence="11">
    <location>
        <begin position="437"/>
        <end position="460"/>
    </location>
</feature>
<reference evidence="14" key="3">
    <citation type="journal article" date="2010" name="Genome Res.">
        <title>Population genomic sequencing of Coccidioides fungi reveals recent hybridization and transposon control.</title>
        <authorList>
            <person name="Neafsey D.E."/>
            <person name="Barker B.M."/>
            <person name="Sharpton T.J."/>
            <person name="Stajich J.E."/>
            <person name="Park D.J."/>
            <person name="Whiston E."/>
            <person name="Hung C.-Y."/>
            <person name="McMahan C."/>
            <person name="White J."/>
            <person name="Sykes S."/>
            <person name="Heiman D."/>
            <person name="Young S."/>
            <person name="Zeng Q."/>
            <person name="Abouelleil A."/>
            <person name="Aftuck L."/>
            <person name="Bessette D."/>
            <person name="Brown A."/>
            <person name="FitzGerald M."/>
            <person name="Lui A."/>
            <person name="Macdonald J.P."/>
            <person name="Priest M."/>
            <person name="Orbach M.J."/>
            <person name="Galgiani J.N."/>
            <person name="Kirkland T.N."/>
            <person name="Cole G.T."/>
            <person name="Birren B.W."/>
            <person name="Henn M.R."/>
            <person name="Taylor J.W."/>
            <person name="Rounsley S.D."/>
        </authorList>
    </citation>
    <scope>NUCLEOTIDE SEQUENCE [LARGE SCALE GENOMIC DNA]</scope>
    <source>
        <strain evidence="14">RMSCC 3488</strain>
    </source>
</reference>
<dbReference type="InterPro" id="IPR005198">
    <property type="entry name" value="Glyco_hydro_76"/>
</dbReference>
<protein>
    <recommendedName>
        <fullName evidence="4 10">Mannan endo-1,6-alpha-mannosidase</fullName>
        <ecNumber evidence="4 10">3.2.1.101</ecNumber>
    </recommendedName>
</protein>
<feature type="transmembrane region" description="Helical" evidence="12">
    <location>
        <begin position="475"/>
        <end position="496"/>
    </location>
</feature>
<keyword evidence="5" id="KW-0732">Signal</keyword>
<evidence type="ECO:0000256" key="12">
    <source>
        <dbReference type="SAM" id="Phobius"/>
    </source>
</evidence>
<keyword evidence="12" id="KW-1133">Transmembrane helix</keyword>